<dbReference type="SUPFAM" id="SSF46894">
    <property type="entry name" value="C-terminal effector domain of the bipartite response regulators"/>
    <property type="match status" value="1"/>
</dbReference>
<dbReference type="InterPro" id="IPR058245">
    <property type="entry name" value="NreC/VraR/RcsB-like_REC"/>
</dbReference>
<evidence type="ECO:0000313" key="8">
    <source>
        <dbReference type="EMBL" id="CAA9200997.1"/>
    </source>
</evidence>
<organism evidence="8 9">
    <name type="scientific">Flavobacterium bizetiae</name>
    <dbReference type="NCBI Taxonomy" id="2704140"/>
    <lineage>
        <taxon>Bacteria</taxon>
        <taxon>Pseudomonadati</taxon>
        <taxon>Bacteroidota</taxon>
        <taxon>Flavobacteriia</taxon>
        <taxon>Flavobacteriales</taxon>
        <taxon>Flavobacteriaceae</taxon>
        <taxon>Flavobacterium</taxon>
    </lineage>
</organism>
<evidence type="ECO:0000256" key="3">
    <source>
        <dbReference type="ARBA" id="ARBA00023125"/>
    </source>
</evidence>
<dbReference type="Gene3D" id="3.40.50.2300">
    <property type="match status" value="1"/>
</dbReference>
<dbReference type="Proteomes" id="UP000479938">
    <property type="component" value="Unassembled WGS sequence"/>
</dbReference>
<dbReference type="CDD" id="cd17535">
    <property type="entry name" value="REC_NarL-like"/>
    <property type="match status" value="1"/>
</dbReference>
<keyword evidence="4" id="KW-0804">Transcription</keyword>
<keyword evidence="1 5" id="KW-0597">Phosphoprotein</keyword>
<dbReference type="GO" id="GO:0000160">
    <property type="term" value="P:phosphorelay signal transduction system"/>
    <property type="evidence" value="ECO:0007669"/>
    <property type="project" value="InterPro"/>
</dbReference>
<evidence type="ECO:0000313" key="9">
    <source>
        <dbReference type="Proteomes" id="UP000479938"/>
    </source>
</evidence>
<dbReference type="GO" id="GO:0003677">
    <property type="term" value="F:DNA binding"/>
    <property type="evidence" value="ECO:0007669"/>
    <property type="project" value="UniProtKB-KW"/>
</dbReference>
<dbReference type="InterPro" id="IPR000792">
    <property type="entry name" value="Tscrpt_reg_LuxR_C"/>
</dbReference>
<keyword evidence="3" id="KW-0238">DNA-binding</keyword>
<dbReference type="RefSeq" id="WP_173971847.1">
    <property type="nucleotide sequence ID" value="NZ_CADCSU010000121.1"/>
</dbReference>
<keyword evidence="2" id="KW-0805">Transcription regulation</keyword>
<evidence type="ECO:0000259" key="6">
    <source>
        <dbReference type="PROSITE" id="PS50043"/>
    </source>
</evidence>
<dbReference type="GO" id="GO:0006355">
    <property type="term" value="P:regulation of DNA-templated transcription"/>
    <property type="evidence" value="ECO:0007669"/>
    <property type="project" value="InterPro"/>
</dbReference>
<evidence type="ECO:0000256" key="4">
    <source>
        <dbReference type="ARBA" id="ARBA00023163"/>
    </source>
</evidence>
<dbReference type="InterPro" id="IPR039420">
    <property type="entry name" value="WalR-like"/>
</dbReference>
<dbReference type="PRINTS" id="PR00038">
    <property type="entry name" value="HTHLUXR"/>
</dbReference>
<accession>A0A6J4GSL0</accession>
<evidence type="ECO:0000256" key="2">
    <source>
        <dbReference type="ARBA" id="ARBA00023015"/>
    </source>
</evidence>
<dbReference type="PROSITE" id="PS50110">
    <property type="entry name" value="RESPONSE_REGULATORY"/>
    <property type="match status" value="1"/>
</dbReference>
<keyword evidence="9" id="KW-1185">Reference proteome</keyword>
<dbReference type="PROSITE" id="PS50043">
    <property type="entry name" value="HTH_LUXR_2"/>
    <property type="match status" value="1"/>
</dbReference>
<dbReference type="InterPro" id="IPR011006">
    <property type="entry name" value="CheY-like_superfamily"/>
</dbReference>
<name>A0A6J4GSL0_9FLAO</name>
<reference evidence="8 9" key="1">
    <citation type="submission" date="2020-02" db="EMBL/GenBank/DDBJ databases">
        <authorList>
            <person name="Criscuolo A."/>
        </authorList>
    </citation>
    <scope>NUCLEOTIDE SEQUENCE [LARGE SCALE GENOMIC DNA]</scope>
    <source>
        <strain evidence="8">CIP105534</strain>
    </source>
</reference>
<dbReference type="Pfam" id="PF00072">
    <property type="entry name" value="Response_reg"/>
    <property type="match status" value="1"/>
</dbReference>
<dbReference type="CDD" id="cd06170">
    <property type="entry name" value="LuxR_C_like"/>
    <property type="match status" value="1"/>
</dbReference>
<dbReference type="Pfam" id="PF00196">
    <property type="entry name" value="GerE"/>
    <property type="match status" value="1"/>
</dbReference>
<dbReference type="AlphaFoldDB" id="A0A6J4GSL0"/>
<protein>
    <submittedName>
        <fullName evidence="8">Oxygen regulatory protein NreC</fullName>
    </submittedName>
</protein>
<sequence length="220" mass="24950">MTQNIRIHLADDHQVLIDGLTNLLQTVDNFEVVGKSLDGTTVYNDVIQDNADILVLDISMPKKDGIEVLKEFSEKEFPCKVIILSSYDDLKIIKEVMKLGAKGYLTKKCAGENIIEAIEAVYQGQEYFCDAVREKIFNSFAHNNPKLNKPLYVENPILSAREIEIITLISLEYSGKEISEQLFISMNTVETHRKNIMKKLQTKNTIGLVKYALKNNLINP</sequence>
<dbReference type="EMBL" id="CADCSU010000121">
    <property type="protein sequence ID" value="CAA9200997.1"/>
    <property type="molecule type" value="Genomic_DNA"/>
</dbReference>
<evidence type="ECO:0000256" key="1">
    <source>
        <dbReference type="ARBA" id="ARBA00022553"/>
    </source>
</evidence>
<dbReference type="SMART" id="SM00421">
    <property type="entry name" value="HTH_LUXR"/>
    <property type="match status" value="1"/>
</dbReference>
<dbReference type="InterPro" id="IPR016032">
    <property type="entry name" value="Sig_transdc_resp-reg_C-effctor"/>
</dbReference>
<gene>
    <name evidence="8" type="primary">nreC</name>
    <name evidence="8" type="ORF">FLA105534_03348</name>
</gene>
<dbReference type="PANTHER" id="PTHR43214">
    <property type="entry name" value="TWO-COMPONENT RESPONSE REGULATOR"/>
    <property type="match status" value="1"/>
</dbReference>
<feature type="domain" description="HTH luxR-type" evidence="6">
    <location>
        <begin position="151"/>
        <end position="216"/>
    </location>
</feature>
<dbReference type="InterPro" id="IPR001789">
    <property type="entry name" value="Sig_transdc_resp-reg_receiver"/>
</dbReference>
<dbReference type="SUPFAM" id="SSF52172">
    <property type="entry name" value="CheY-like"/>
    <property type="match status" value="1"/>
</dbReference>
<feature type="domain" description="Response regulatory" evidence="7">
    <location>
        <begin position="6"/>
        <end position="122"/>
    </location>
</feature>
<evidence type="ECO:0000256" key="5">
    <source>
        <dbReference type="PROSITE-ProRule" id="PRU00169"/>
    </source>
</evidence>
<proteinExistence type="predicted"/>
<dbReference type="SMART" id="SM00448">
    <property type="entry name" value="REC"/>
    <property type="match status" value="1"/>
</dbReference>
<dbReference type="PANTHER" id="PTHR43214:SF41">
    <property type="entry name" value="NITRATE_NITRITE RESPONSE REGULATOR PROTEIN NARP"/>
    <property type="match status" value="1"/>
</dbReference>
<feature type="modified residue" description="4-aspartylphosphate" evidence="5">
    <location>
        <position position="57"/>
    </location>
</feature>
<evidence type="ECO:0000259" key="7">
    <source>
        <dbReference type="PROSITE" id="PS50110"/>
    </source>
</evidence>